<evidence type="ECO:0000313" key="2">
    <source>
        <dbReference type="Proteomes" id="UP000662572"/>
    </source>
</evidence>
<reference evidence="1" key="2">
    <citation type="submission" date="2020-09" db="EMBL/GenBank/DDBJ databases">
        <authorList>
            <person name="Sun Q."/>
            <person name="Kim S."/>
        </authorList>
    </citation>
    <scope>NUCLEOTIDE SEQUENCE</scope>
    <source>
        <strain evidence="1">KCTC 32296</strain>
    </source>
</reference>
<dbReference type="EMBL" id="BMZB01000005">
    <property type="protein sequence ID" value="GGZ41728.1"/>
    <property type="molecule type" value="Genomic_DNA"/>
</dbReference>
<gene>
    <name evidence="1" type="ORF">GCM10011273_30510</name>
</gene>
<dbReference type="Pfam" id="PF05013">
    <property type="entry name" value="FGase"/>
    <property type="match status" value="1"/>
</dbReference>
<evidence type="ECO:0000313" key="1">
    <source>
        <dbReference type="EMBL" id="GGZ41728.1"/>
    </source>
</evidence>
<dbReference type="AlphaFoldDB" id="A0A918QCN8"/>
<reference evidence="1" key="1">
    <citation type="journal article" date="2014" name="Int. J. Syst. Evol. Microbiol.">
        <title>Complete genome sequence of Corynebacterium casei LMG S-19264T (=DSM 44701T), isolated from a smear-ripened cheese.</title>
        <authorList>
            <consortium name="US DOE Joint Genome Institute (JGI-PGF)"/>
            <person name="Walter F."/>
            <person name="Albersmeier A."/>
            <person name="Kalinowski J."/>
            <person name="Ruckert C."/>
        </authorList>
    </citation>
    <scope>NUCLEOTIDE SEQUENCE</scope>
    <source>
        <strain evidence="1">KCTC 32296</strain>
    </source>
</reference>
<dbReference type="PIRSF" id="PIRSF029730">
    <property type="entry name" value="UCP029730"/>
    <property type="match status" value="1"/>
</dbReference>
<proteinExistence type="predicted"/>
<sequence length="239" mass="26733">MTEVDAVEIWGEGDASEIVLLCEHASNHIPERYNGLGLPQTELQRHIAWDIGAAEVTRRLSDALGAVAFLGGYSRLLIDLNRPLESPNSIVTRSEATDIPGNINIDEIERAHRVETMFTPFHDRVTAHLNARKTRGLPTRIVSIHSFTPVYHGEVRQWHGGVLFDKSQTYGEAVLERLREPGLMLGANVPYQTSRDEDYGVPIHGDDRGIEAIMIEIRQDLISDPTGVDLWAQRLTRAL</sequence>
<organism evidence="1 2">
    <name type="scientific">Asticcacaulis endophyticus</name>
    <dbReference type="NCBI Taxonomy" id="1395890"/>
    <lineage>
        <taxon>Bacteria</taxon>
        <taxon>Pseudomonadati</taxon>
        <taxon>Pseudomonadota</taxon>
        <taxon>Alphaproteobacteria</taxon>
        <taxon>Caulobacterales</taxon>
        <taxon>Caulobacteraceae</taxon>
        <taxon>Asticcacaulis</taxon>
    </lineage>
</organism>
<keyword evidence="2" id="KW-1185">Reference proteome</keyword>
<dbReference type="Gene3D" id="3.40.630.40">
    <property type="entry name" value="Zn-dependent exopeptidases"/>
    <property type="match status" value="1"/>
</dbReference>
<dbReference type="SUPFAM" id="SSF53187">
    <property type="entry name" value="Zn-dependent exopeptidases"/>
    <property type="match status" value="1"/>
</dbReference>
<dbReference type="InterPro" id="IPR011227">
    <property type="entry name" value="UCP029730"/>
</dbReference>
<comment type="caution">
    <text evidence="1">The sequence shown here is derived from an EMBL/GenBank/DDBJ whole genome shotgun (WGS) entry which is preliminary data.</text>
</comment>
<dbReference type="InterPro" id="IPR007709">
    <property type="entry name" value="N-FG_amidohydro"/>
</dbReference>
<dbReference type="Proteomes" id="UP000662572">
    <property type="component" value="Unassembled WGS sequence"/>
</dbReference>
<protein>
    <submittedName>
        <fullName evidence="1">N-formylglutamate amidohydrolase</fullName>
    </submittedName>
</protein>
<dbReference type="RefSeq" id="WP_189488150.1">
    <property type="nucleotide sequence ID" value="NZ_BMZB01000005.1"/>
</dbReference>
<name>A0A918QCN8_9CAUL</name>
<accession>A0A918QCN8</accession>